<reference evidence="10" key="2">
    <citation type="submission" date="2022-09" db="EMBL/GenBank/DDBJ databases">
        <title>Genomic of Burkholderia gladioli.</title>
        <authorList>
            <person name="Wu H."/>
        </authorList>
    </citation>
    <scope>NUCLEOTIDE SEQUENCE</scope>
    <source>
        <strain evidence="10">ZN-S4</strain>
    </source>
</reference>
<evidence type="ECO:0000259" key="8">
    <source>
        <dbReference type="PROSITE" id="PS50928"/>
    </source>
</evidence>
<dbReference type="PANTHER" id="PTHR43386:SF25">
    <property type="entry name" value="PEPTIDE ABC TRANSPORTER PERMEASE PROTEIN"/>
    <property type="match status" value="1"/>
</dbReference>
<comment type="similarity">
    <text evidence="7">Belongs to the binding-protein-dependent transport system permease family.</text>
</comment>
<keyword evidence="4 7" id="KW-0812">Transmembrane</keyword>
<sequence>MKRSLFKRFNLALGALLVGWLVATALLGLIWTPYDPSAVDPLTRYAAPSALHWFGTDEFGRDVFSRIMAGAAVSLTVSLGSVLFALVAGTALGTVSAYAGGALDRVVMVLTDALMAFPGLLLALGIMTVVGGSKGSVVLALGLAYTPSVTRIAHGGTLSLRERDFVLASQAMGNGGAWTLGRHVLPNIVTPLLVFATSLFGSALLAESALSFLGLGVPPPAPTWGGMLADSRDAIDRAIWLALFPGMSISLALLGINLLGDALRDLLDPRMKGVTR</sequence>
<evidence type="ECO:0000313" key="10">
    <source>
        <dbReference type="EMBL" id="UWX71583.1"/>
    </source>
</evidence>
<dbReference type="GO" id="GO:0005886">
    <property type="term" value="C:plasma membrane"/>
    <property type="evidence" value="ECO:0007669"/>
    <property type="project" value="UniProtKB-SubCell"/>
</dbReference>
<evidence type="ECO:0000256" key="6">
    <source>
        <dbReference type="ARBA" id="ARBA00023136"/>
    </source>
</evidence>
<comment type="subcellular location">
    <subcellularLocation>
        <location evidence="1 7">Cell membrane</location>
        <topology evidence="1 7">Multi-pass membrane protein</topology>
    </subcellularLocation>
</comment>
<feature type="transmembrane region" description="Helical" evidence="7">
    <location>
        <begin position="67"/>
        <end position="95"/>
    </location>
</feature>
<keyword evidence="6 7" id="KW-0472">Membrane</keyword>
<gene>
    <name evidence="9" type="ORF">DM48_6007</name>
    <name evidence="10" type="ORF">NYZ96_07490</name>
</gene>
<keyword evidence="2 7" id="KW-0813">Transport</keyword>
<evidence type="ECO:0000256" key="2">
    <source>
        <dbReference type="ARBA" id="ARBA00022448"/>
    </source>
</evidence>
<evidence type="ECO:0000256" key="4">
    <source>
        <dbReference type="ARBA" id="ARBA00022692"/>
    </source>
</evidence>
<feature type="transmembrane region" description="Helical" evidence="7">
    <location>
        <begin position="12"/>
        <end position="34"/>
    </location>
</feature>
<name>A0AAW3EPU1_BURGA</name>
<feature type="transmembrane region" description="Helical" evidence="7">
    <location>
        <begin position="238"/>
        <end position="260"/>
    </location>
</feature>
<evidence type="ECO:0000256" key="7">
    <source>
        <dbReference type="RuleBase" id="RU363032"/>
    </source>
</evidence>
<dbReference type="Proteomes" id="UP001059745">
    <property type="component" value="Chromosome 1"/>
</dbReference>
<evidence type="ECO:0000313" key="11">
    <source>
        <dbReference type="Proteomes" id="UP000029590"/>
    </source>
</evidence>
<feature type="transmembrane region" description="Helical" evidence="7">
    <location>
        <begin position="192"/>
        <end position="218"/>
    </location>
</feature>
<dbReference type="AlphaFoldDB" id="A0AAW3EPU1"/>
<evidence type="ECO:0000256" key="1">
    <source>
        <dbReference type="ARBA" id="ARBA00004651"/>
    </source>
</evidence>
<feature type="domain" description="ABC transmembrane type-1" evidence="8">
    <location>
        <begin position="71"/>
        <end position="260"/>
    </location>
</feature>
<keyword evidence="3" id="KW-1003">Cell membrane</keyword>
<dbReference type="PANTHER" id="PTHR43386">
    <property type="entry name" value="OLIGOPEPTIDE TRANSPORT SYSTEM PERMEASE PROTEIN APPC"/>
    <property type="match status" value="1"/>
</dbReference>
<dbReference type="SUPFAM" id="SSF161098">
    <property type="entry name" value="MetI-like"/>
    <property type="match status" value="1"/>
</dbReference>
<dbReference type="Proteomes" id="UP000029590">
    <property type="component" value="Unassembled WGS sequence"/>
</dbReference>
<dbReference type="Pfam" id="PF00528">
    <property type="entry name" value="BPD_transp_1"/>
    <property type="match status" value="1"/>
</dbReference>
<dbReference type="CDD" id="cd06261">
    <property type="entry name" value="TM_PBP2"/>
    <property type="match status" value="1"/>
</dbReference>
<keyword evidence="5 7" id="KW-1133">Transmembrane helix</keyword>
<proteinExistence type="inferred from homology"/>
<dbReference type="InterPro" id="IPR050366">
    <property type="entry name" value="BP-dependent_transpt_permease"/>
</dbReference>
<dbReference type="Gene3D" id="1.10.3720.10">
    <property type="entry name" value="MetI-like"/>
    <property type="match status" value="1"/>
</dbReference>
<organism evidence="9 11">
    <name type="scientific">Burkholderia gladioli</name>
    <name type="common">Pseudomonas marginata</name>
    <name type="synonym">Phytomonas marginata</name>
    <dbReference type="NCBI Taxonomy" id="28095"/>
    <lineage>
        <taxon>Bacteria</taxon>
        <taxon>Pseudomonadati</taxon>
        <taxon>Pseudomonadota</taxon>
        <taxon>Betaproteobacteria</taxon>
        <taxon>Burkholderiales</taxon>
        <taxon>Burkholderiaceae</taxon>
        <taxon>Burkholderia</taxon>
    </lineage>
</organism>
<evidence type="ECO:0000256" key="5">
    <source>
        <dbReference type="ARBA" id="ARBA00022989"/>
    </source>
</evidence>
<dbReference type="InterPro" id="IPR035906">
    <property type="entry name" value="MetI-like_sf"/>
</dbReference>
<dbReference type="InterPro" id="IPR000515">
    <property type="entry name" value="MetI-like"/>
</dbReference>
<dbReference type="EMBL" id="CP104214">
    <property type="protein sequence ID" value="UWX71583.1"/>
    <property type="molecule type" value="Genomic_DNA"/>
</dbReference>
<reference evidence="9 11" key="1">
    <citation type="submission" date="2014-04" db="EMBL/GenBank/DDBJ databases">
        <authorList>
            <person name="Bishop-Lilly K.A."/>
            <person name="Broomall S.M."/>
            <person name="Chain P.S."/>
            <person name="Chertkov O."/>
            <person name="Coyne S.R."/>
            <person name="Daligault H.E."/>
            <person name="Davenport K.W."/>
            <person name="Erkkila T."/>
            <person name="Frey K.G."/>
            <person name="Gibbons H.S."/>
            <person name="Gu W."/>
            <person name="Jaissle J."/>
            <person name="Johnson S.L."/>
            <person name="Koroleva G.I."/>
            <person name="Ladner J.T."/>
            <person name="Lo C.-C."/>
            <person name="Minogue T.D."/>
            <person name="Munk C."/>
            <person name="Palacios G.F."/>
            <person name="Redden C.L."/>
            <person name="Rosenzweig C.N."/>
            <person name="Scholz M.B."/>
            <person name="Teshima H."/>
            <person name="Xu Y."/>
        </authorList>
    </citation>
    <scope>NUCLEOTIDE SEQUENCE [LARGE SCALE GENOMIC DNA]</scope>
    <source>
        <strain evidence="9">Gladioli</strain>
        <strain evidence="11">gladioli</strain>
    </source>
</reference>
<evidence type="ECO:0000313" key="9">
    <source>
        <dbReference type="EMBL" id="KGC09818.1"/>
    </source>
</evidence>
<feature type="transmembrane region" description="Helical" evidence="7">
    <location>
        <begin position="107"/>
        <end position="130"/>
    </location>
</feature>
<protein>
    <submittedName>
        <fullName evidence="10">ABC transporter permease</fullName>
    </submittedName>
    <submittedName>
        <fullName evidence="9">Binding--dependent transport system inner membrane component family protein</fullName>
    </submittedName>
</protein>
<evidence type="ECO:0000256" key="3">
    <source>
        <dbReference type="ARBA" id="ARBA00022475"/>
    </source>
</evidence>
<dbReference type="EMBL" id="JPGG01000018">
    <property type="protein sequence ID" value="KGC09818.1"/>
    <property type="molecule type" value="Genomic_DNA"/>
</dbReference>
<dbReference type="PROSITE" id="PS50928">
    <property type="entry name" value="ABC_TM1"/>
    <property type="match status" value="1"/>
</dbReference>
<dbReference type="GO" id="GO:0055085">
    <property type="term" value="P:transmembrane transport"/>
    <property type="evidence" value="ECO:0007669"/>
    <property type="project" value="InterPro"/>
</dbReference>
<accession>A0AAW3EPU1</accession>
<dbReference type="RefSeq" id="WP_036051891.1">
    <property type="nucleotide sequence ID" value="NZ_CADEPT010000004.1"/>
</dbReference>
<feature type="transmembrane region" description="Helical" evidence="7">
    <location>
        <begin position="136"/>
        <end position="153"/>
    </location>
</feature>
<dbReference type="KEGG" id="bgo:BM43_2889"/>